<dbReference type="Gene3D" id="1.25.40.10">
    <property type="entry name" value="Tetratricopeptide repeat domain"/>
    <property type="match status" value="1"/>
</dbReference>
<dbReference type="SMR" id="A0A1S4BTY7"/>
<comment type="similarity">
    <text evidence="1">Belongs to the PPR family. P subfamily.</text>
</comment>
<dbReference type="PaxDb" id="4097-A0A1S4BTY7"/>
<dbReference type="PROSITE" id="PS51375">
    <property type="entry name" value="PPR"/>
    <property type="match status" value="1"/>
</dbReference>
<organism evidence="4">
    <name type="scientific">Nicotiana tabacum</name>
    <name type="common">Common tobacco</name>
    <dbReference type="NCBI Taxonomy" id="4097"/>
    <lineage>
        <taxon>Eukaryota</taxon>
        <taxon>Viridiplantae</taxon>
        <taxon>Streptophyta</taxon>
        <taxon>Embryophyta</taxon>
        <taxon>Tracheophyta</taxon>
        <taxon>Spermatophyta</taxon>
        <taxon>Magnoliopsida</taxon>
        <taxon>eudicotyledons</taxon>
        <taxon>Gunneridae</taxon>
        <taxon>Pentapetalae</taxon>
        <taxon>asterids</taxon>
        <taxon>lamiids</taxon>
        <taxon>Solanales</taxon>
        <taxon>Solanaceae</taxon>
        <taxon>Nicotianoideae</taxon>
        <taxon>Nicotianeae</taxon>
        <taxon>Nicotiana</taxon>
    </lineage>
</organism>
<keyword evidence="2" id="KW-0677">Repeat</keyword>
<dbReference type="NCBIfam" id="TIGR00756">
    <property type="entry name" value="PPR"/>
    <property type="match status" value="1"/>
</dbReference>
<dbReference type="PANTHER" id="PTHR47941">
    <property type="entry name" value="PENTATRICOPEPTIDE REPEAT-CONTAINING PROTEIN 3, MITOCHONDRIAL"/>
    <property type="match status" value="1"/>
</dbReference>
<sequence length="112" mass="12696">MKNVGCFPDVVTYNTLINYFCRSGRMVLAFKNLHEMKKSGLKPNAVTYNTFINVFAKKGCYKKLSNSWTSQNETVAAKELESDSNSDGTSNELRPDLETRWTLARFNSIELG</sequence>
<evidence type="ECO:0000256" key="2">
    <source>
        <dbReference type="ARBA" id="ARBA00022737"/>
    </source>
</evidence>
<dbReference type="InterPro" id="IPR002885">
    <property type="entry name" value="PPR_rpt"/>
</dbReference>
<feature type="repeat" description="PPR" evidence="3">
    <location>
        <begin position="9"/>
        <end position="43"/>
    </location>
</feature>
<proteinExistence type="inferred from homology"/>
<dbReference type="STRING" id="4097.A0A1S4BTY7"/>
<dbReference type="KEGG" id="nta:107811855"/>
<dbReference type="AlphaFoldDB" id="A0A1S4BTY7"/>
<dbReference type="InterPro" id="IPR011990">
    <property type="entry name" value="TPR-like_helical_dom_sf"/>
</dbReference>
<evidence type="ECO:0000313" key="4">
    <source>
        <dbReference type="RefSeq" id="XP_016492335.1"/>
    </source>
</evidence>
<accession>A0A1S4BTY7</accession>
<name>A0A1S4BTY7_TOBAC</name>
<dbReference type="OrthoDB" id="185373at2759"/>
<dbReference type="Pfam" id="PF13041">
    <property type="entry name" value="PPR_2"/>
    <property type="match status" value="1"/>
</dbReference>
<gene>
    <name evidence="4" type="primary">LOC107811855</name>
</gene>
<reference evidence="4" key="1">
    <citation type="submission" date="2025-08" db="UniProtKB">
        <authorList>
            <consortium name="RefSeq"/>
        </authorList>
    </citation>
    <scope>IDENTIFICATION</scope>
</reference>
<dbReference type="RefSeq" id="XP_016492335.1">
    <property type="nucleotide sequence ID" value="XM_016636849.1"/>
</dbReference>
<evidence type="ECO:0000256" key="3">
    <source>
        <dbReference type="PROSITE-ProRule" id="PRU00708"/>
    </source>
</evidence>
<protein>
    <submittedName>
        <fullName evidence="4">Pentatricopeptide repeat-containing protein At2g02150</fullName>
    </submittedName>
</protein>
<evidence type="ECO:0000256" key="1">
    <source>
        <dbReference type="ARBA" id="ARBA00007626"/>
    </source>
</evidence>